<feature type="transmembrane region" description="Helical" evidence="1">
    <location>
        <begin position="877"/>
        <end position="901"/>
    </location>
</feature>
<comment type="caution">
    <text evidence="2">The sequence shown here is derived from an EMBL/GenBank/DDBJ whole genome shotgun (WGS) entry which is preliminary data.</text>
</comment>
<dbReference type="PANTHER" id="PTHR31549">
    <property type="entry name" value="PROTEIN, PUTATIVE (DUF247)-RELATED-RELATED"/>
    <property type="match status" value="1"/>
</dbReference>
<keyword evidence="3" id="KW-1185">Reference proteome</keyword>
<dbReference type="AlphaFoldDB" id="A0A9J5ZC77"/>
<dbReference type="InterPro" id="IPR004158">
    <property type="entry name" value="DUF247_pln"/>
</dbReference>
<sequence>MISFSETKWLHSIIDIPVSTLGTTPHEESTHKKHFRTPDTLFRSNSVEDTEKYYEPRVVSIGPFHYRELDDGKNFKRKAVRELLLKITLNKNCSSDKELASLEQVYKSVEQDLLSVRDCYAKSYISDSEWCQMMFRDGCFIIYFITSTKRSWLNIMKKHNRDLVWRDILLLQNQLPFQVLKVLARAFKCEEFTCQLPIPPILDNYINKGFLRRRQAPDNPVHLLQYYRDLWINVLFKDDVKEEEEDDNKKEKDCPPFSVTELKKVGIRCSCAISDHHKVIHLKSSMLSGKLFLPQLIIDELTLPLLYNLVAYEYSCSLEYTSFGILSYLSFMSMLINREEDVKELRAREVILLNLKVSDDQVVDFFKDIVAHHDLNPQAFKDVKRQISTYFKSKNRLPLRVGYAEFKQRYFSGPWSFLVFLAVIFTDEFKQRYLNDPWNFLVFLAVTFTADANNSRAAEVAEWLHSVIDIPSSPLGTTPHEELTQKIHFGIPHTFAESTSKEDYYKYYEPRVVSIGPFHNGKPHVAPMENFKRKAVRELAERVKYDVSIEQVYASVEQDLLSITKECYNVSRWHGISDRDWCLMMFLDGCFVIEFISNNNITTSGRRNSLNTMKKHDNTLALAFRCEWFTLHFLTLRFLQMPLLMISSAPSTSTLTDYIEEASCRCPLQQGDAPDPVHLLQYYRDLWINVLFKDDVKEEEEEEENKEEEDHSPFSVTELKKVGIRCSCAISDHHIFFSTKDIHFKSSMLSGYLFLPQLTIDEWTVTLFSNLLAYGYSSSMLYKSSGISSYLSFMCMLINGEEDVKELRARGILKVNFKIGDDQVVNFLRDITAHNESNHEAINYVKRQISTYFKSKNLLPLRVGYAEFKQRYFSGPWSFLVFLAVIFTVSMTVVQTVFTGIQTYKKN</sequence>
<keyword evidence="1" id="KW-1133">Transmembrane helix</keyword>
<dbReference type="Pfam" id="PF03140">
    <property type="entry name" value="DUF247"/>
    <property type="match status" value="2"/>
</dbReference>
<protein>
    <submittedName>
        <fullName evidence="2">Uncharacterized protein</fullName>
    </submittedName>
</protein>
<proteinExistence type="predicted"/>
<dbReference type="Proteomes" id="UP000824120">
    <property type="component" value="Chromosome 4"/>
</dbReference>
<dbReference type="PANTHER" id="PTHR31549:SF171">
    <property type="entry name" value="GI15025"/>
    <property type="match status" value="1"/>
</dbReference>
<evidence type="ECO:0000256" key="1">
    <source>
        <dbReference type="SAM" id="Phobius"/>
    </source>
</evidence>
<organism evidence="2 3">
    <name type="scientific">Solanum commersonii</name>
    <name type="common">Commerson's wild potato</name>
    <name type="synonym">Commerson's nightshade</name>
    <dbReference type="NCBI Taxonomy" id="4109"/>
    <lineage>
        <taxon>Eukaryota</taxon>
        <taxon>Viridiplantae</taxon>
        <taxon>Streptophyta</taxon>
        <taxon>Embryophyta</taxon>
        <taxon>Tracheophyta</taxon>
        <taxon>Spermatophyta</taxon>
        <taxon>Magnoliopsida</taxon>
        <taxon>eudicotyledons</taxon>
        <taxon>Gunneridae</taxon>
        <taxon>Pentapetalae</taxon>
        <taxon>asterids</taxon>
        <taxon>lamiids</taxon>
        <taxon>Solanales</taxon>
        <taxon>Solanaceae</taxon>
        <taxon>Solanoideae</taxon>
        <taxon>Solaneae</taxon>
        <taxon>Solanum</taxon>
    </lineage>
</organism>
<name>A0A9J5ZC77_SOLCO</name>
<dbReference type="EMBL" id="JACXVP010000004">
    <property type="protein sequence ID" value="KAG5609472.1"/>
    <property type="molecule type" value="Genomic_DNA"/>
</dbReference>
<evidence type="ECO:0000313" key="2">
    <source>
        <dbReference type="EMBL" id="KAG5609472.1"/>
    </source>
</evidence>
<dbReference type="OrthoDB" id="1849062at2759"/>
<gene>
    <name evidence="2" type="ORF">H5410_020753</name>
</gene>
<keyword evidence="1" id="KW-0812">Transmembrane</keyword>
<evidence type="ECO:0000313" key="3">
    <source>
        <dbReference type="Proteomes" id="UP000824120"/>
    </source>
</evidence>
<keyword evidence="1" id="KW-0472">Membrane</keyword>
<accession>A0A9J5ZC77</accession>
<reference evidence="2 3" key="1">
    <citation type="submission" date="2020-09" db="EMBL/GenBank/DDBJ databases">
        <title>De no assembly of potato wild relative species, Solanum commersonii.</title>
        <authorList>
            <person name="Cho K."/>
        </authorList>
    </citation>
    <scope>NUCLEOTIDE SEQUENCE [LARGE SCALE GENOMIC DNA]</scope>
    <source>
        <strain evidence="2">LZ3.2</strain>
        <tissue evidence="2">Leaf</tissue>
    </source>
</reference>